<name>A0A0E9WHB4_ANGAN</name>
<accession>A0A0E9WHB4</accession>
<dbReference type="AlphaFoldDB" id="A0A0E9WHB4"/>
<organism evidence="1">
    <name type="scientific">Anguilla anguilla</name>
    <name type="common">European freshwater eel</name>
    <name type="synonym">Muraena anguilla</name>
    <dbReference type="NCBI Taxonomy" id="7936"/>
    <lineage>
        <taxon>Eukaryota</taxon>
        <taxon>Metazoa</taxon>
        <taxon>Chordata</taxon>
        <taxon>Craniata</taxon>
        <taxon>Vertebrata</taxon>
        <taxon>Euteleostomi</taxon>
        <taxon>Actinopterygii</taxon>
        <taxon>Neopterygii</taxon>
        <taxon>Teleostei</taxon>
        <taxon>Anguilliformes</taxon>
        <taxon>Anguillidae</taxon>
        <taxon>Anguilla</taxon>
    </lineage>
</organism>
<dbReference type="EMBL" id="GBXM01019714">
    <property type="protein sequence ID" value="JAH88863.1"/>
    <property type="molecule type" value="Transcribed_RNA"/>
</dbReference>
<reference evidence="1" key="1">
    <citation type="submission" date="2014-11" db="EMBL/GenBank/DDBJ databases">
        <authorList>
            <person name="Amaro Gonzalez C."/>
        </authorList>
    </citation>
    <scope>NUCLEOTIDE SEQUENCE</scope>
</reference>
<protein>
    <submittedName>
        <fullName evidence="1">Uncharacterized protein</fullName>
    </submittedName>
</protein>
<reference evidence="1" key="2">
    <citation type="journal article" date="2015" name="Fish Shellfish Immunol.">
        <title>Early steps in the European eel (Anguilla anguilla)-Vibrio vulnificus interaction in the gills: Role of the RtxA13 toxin.</title>
        <authorList>
            <person name="Callol A."/>
            <person name="Pajuelo D."/>
            <person name="Ebbesson L."/>
            <person name="Teles M."/>
            <person name="MacKenzie S."/>
            <person name="Amaro C."/>
        </authorList>
    </citation>
    <scope>NUCLEOTIDE SEQUENCE</scope>
</reference>
<sequence length="39" mass="4518">MNAVEPTASRMGNSCWQKHKALLRVFGESRTHEHHKNDN</sequence>
<proteinExistence type="predicted"/>
<evidence type="ECO:0000313" key="1">
    <source>
        <dbReference type="EMBL" id="JAH88863.1"/>
    </source>
</evidence>